<dbReference type="GO" id="GO:0016423">
    <property type="term" value="F:tRNA (guanine) methyltransferase activity"/>
    <property type="evidence" value="ECO:0007669"/>
    <property type="project" value="TreeGrafter"/>
</dbReference>
<dbReference type="InterPro" id="IPR000241">
    <property type="entry name" value="RlmKL-like_Mtase"/>
</dbReference>
<dbReference type="eggNOG" id="COG1041">
    <property type="taxonomic scope" value="Bacteria"/>
</dbReference>
<dbReference type="SUPFAM" id="SSF53335">
    <property type="entry name" value="S-adenosyl-L-methionine-dependent methyltransferases"/>
    <property type="match status" value="1"/>
</dbReference>
<dbReference type="OrthoDB" id="9777257at2"/>
<gene>
    <name evidence="2" type="ordered locus">TREAZ_1520</name>
</gene>
<dbReference type="RefSeq" id="WP_015710495.1">
    <property type="nucleotide sequence ID" value="NC_015577.1"/>
</dbReference>
<organism evidence="2 3">
    <name type="scientific">Leadbettera azotonutricia (strain ATCC BAA-888 / DSM 13862 / ZAS-9)</name>
    <name type="common">Treponema azotonutricium</name>
    <dbReference type="NCBI Taxonomy" id="545695"/>
    <lineage>
        <taxon>Bacteria</taxon>
        <taxon>Pseudomonadati</taxon>
        <taxon>Spirochaetota</taxon>
        <taxon>Spirochaetia</taxon>
        <taxon>Spirochaetales</taxon>
        <taxon>Breznakiellaceae</taxon>
        <taxon>Leadbettera</taxon>
    </lineage>
</organism>
<dbReference type="STRING" id="545695.TREAZ_1520"/>
<dbReference type="GO" id="GO:0030488">
    <property type="term" value="P:tRNA methylation"/>
    <property type="evidence" value="ECO:0007669"/>
    <property type="project" value="TreeGrafter"/>
</dbReference>
<dbReference type="EMBL" id="CP001841">
    <property type="protein sequence ID" value="AEF82378.1"/>
    <property type="molecule type" value="Genomic_DNA"/>
</dbReference>
<dbReference type="InParanoid" id="F5YE33"/>
<accession>F5YE33</accession>
<dbReference type="InterPro" id="IPR002052">
    <property type="entry name" value="DNA_methylase_N6_adenine_CS"/>
</dbReference>
<dbReference type="GO" id="GO:0003676">
    <property type="term" value="F:nucleic acid binding"/>
    <property type="evidence" value="ECO:0007669"/>
    <property type="project" value="InterPro"/>
</dbReference>
<dbReference type="AlphaFoldDB" id="F5YE33"/>
<dbReference type="Proteomes" id="UP000009222">
    <property type="component" value="Chromosome"/>
</dbReference>
<dbReference type="PANTHER" id="PTHR14911">
    <property type="entry name" value="THUMP DOMAIN-CONTAINING"/>
    <property type="match status" value="1"/>
</dbReference>
<protein>
    <submittedName>
        <fullName evidence="2">Putative RNA methylase family</fullName>
    </submittedName>
</protein>
<dbReference type="Pfam" id="PF01170">
    <property type="entry name" value="UPF0020"/>
    <property type="match status" value="1"/>
</dbReference>
<keyword evidence="2" id="KW-0808">Transferase</keyword>
<dbReference type="HOGENOM" id="CLU_810821_0_0_12"/>
<proteinExistence type="predicted"/>
<reference evidence="3" key="1">
    <citation type="submission" date="2009-12" db="EMBL/GenBank/DDBJ databases">
        <title>Complete sequence of Treponema azotonutricium strain ZAS-9.</title>
        <authorList>
            <person name="Tetu S.G."/>
            <person name="Matson E."/>
            <person name="Ren Q."/>
            <person name="Seshadri R."/>
            <person name="Elbourne L."/>
            <person name="Hassan K.A."/>
            <person name="Durkin A."/>
            <person name="Radune D."/>
            <person name="Mohamoud Y."/>
            <person name="Shay R."/>
            <person name="Jin S."/>
            <person name="Zhang X."/>
            <person name="Lucey K."/>
            <person name="Ballor N.R."/>
            <person name="Ottesen E."/>
            <person name="Rosenthal R."/>
            <person name="Allen A."/>
            <person name="Leadbetter J.R."/>
            <person name="Paulsen I.T."/>
        </authorList>
    </citation>
    <scope>NUCLEOTIDE SEQUENCE [LARGE SCALE GENOMIC DNA]</scope>
    <source>
        <strain evidence="3">ATCC BAA-888 / DSM 13862 / ZAS-9</strain>
    </source>
</reference>
<dbReference type="InterPro" id="IPR029063">
    <property type="entry name" value="SAM-dependent_MTases_sf"/>
</dbReference>
<feature type="domain" description="Ribosomal RNA large subunit methyltransferase K/L-like methyltransferase" evidence="1">
    <location>
        <begin position="166"/>
        <end position="313"/>
    </location>
</feature>
<keyword evidence="3" id="KW-1185">Reference proteome</keyword>
<sequence length="341" mass="38625">MANLFYAAFVPGFQDYIAELVKERLADAAIKKLLEGAILFETECTYDKLNFFCFNNIFAVIDVLENAAKDKALEAHIRKTLGKPSSIISENNSKIRSFRIIFSIENKPSAVNEAAKQEAENFISHASGLKIDRSNPDTEFWYLYRREGFSLFMKRLTRHASFEKSLHPGELSPQLAWLLCRLSNPKHTDTVIDPFCGYGSIPGQRIKYFPLKKFYAFDIDKAPLAFAKKKITAKQPCEIKQADIYSIFDVLPRGEADAIITDPPWGMFRETEIPLQKFYDDMVGIFSRLLKAGGLAVVLTAKQEEFRQAVDKTPAFSLIRTIPVLVSGKKAAVFVLENHFV</sequence>
<evidence type="ECO:0000313" key="2">
    <source>
        <dbReference type="EMBL" id="AEF82378.1"/>
    </source>
</evidence>
<evidence type="ECO:0000313" key="3">
    <source>
        <dbReference type="Proteomes" id="UP000009222"/>
    </source>
</evidence>
<name>F5YE33_LEAAZ</name>
<reference evidence="2 3" key="2">
    <citation type="journal article" date="2011" name="ISME J.">
        <title>RNA-seq reveals cooperative metabolic interactions between two termite-gut spirochete species in co-culture.</title>
        <authorList>
            <person name="Rosenthal A.Z."/>
            <person name="Matson E.G."/>
            <person name="Eldar A."/>
            <person name="Leadbetter J.R."/>
        </authorList>
    </citation>
    <scope>NUCLEOTIDE SEQUENCE [LARGE SCALE GENOMIC DNA]</scope>
    <source>
        <strain evidence="3">ATCC BAA-888 / DSM 13862 / ZAS-9</strain>
    </source>
</reference>
<dbReference type="Gene3D" id="3.40.50.150">
    <property type="entry name" value="Vaccinia Virus protein VP39"/>
    <property type="match status" value="1"/>
</dbReference>
<dbReference type="KEGG" id="taz:TREAZ_1520"/>
<dbReference type="CDD" id="cd02440">
    <property type="entry name" value="AdoMet_MTases"/>
    <property type="match status" value="1"/>
</dbReference>
<evidence type="ECO:0000259" key="1">
    <source>
        <dbReference type="Pfam" id="PF01170"/>
    </source>
</evidence>
<dbReference type="PANTHER" id="PTHR14911:SF13">
    <property type="entry name" value="TRNA (GUANINE(6)-N2)-METHYLTRANSFERASE THUMP3"/>
    <property type="match status" value="1"/>
</dbReference>
<keyword evidence="2" id="KW-0489">Methyltransferase</keyword>
<dbReference type="PROSITE" id="PS00092">
    <property type="entry name" value="N6_MTASE"/>
    <property type="match status" value="1"/>
</dbReference>